<dbReference type="InterPro" id="IPR003675">
    <property type="entry name" value="Rce1/LyrA-like_dom"/>
</dbReference>
<dbReference type="EMBL" id="AOGX02000017">
    <property type="protein sequence ID" value="EOQ88551.1"/>
    <property type="molecule type" value="Genomic_DNA"/>
</dbReference>
<keyword evidence="1" id="KW-0472">Membrane</keyword>
<feature type="transmembrane region" description="Helical" evidence="1">
    <location>
        <begin position="42"/>
        <end position="60"/>
    </location>
</feature>
<sequence length="226" mass="27118">MNEETKSSILFYFFIFWTFCFLNGFFNPYLSKNLFFFSIMEIVFWILLPIFTVTYFIFYLKVFSFSDLGFHSKLFKKESYYFVIIFSLIFSFFVQKFYFITHSILSKFFTTNYFHNFEFQSTIPNNFETGILLTIYYSFTAGIVEEIYYRGILAQLFQIDNKFNINYILISSILFSVNHWEGGIINIIDTFLYGLLFSIFYNKIKNIWPLIIAHIITAIIAFYPNA</sequence>
<comment type="caution">
    <text evidence="3">The sequence shown here is derived from an EMBL/GenBank/DDBJ whole genome shotgun (WGS) entry which is preliminary data.</text>
</comment>
<dbReference type="GO" id="GO:0004175">
    <property type="term" value="F:endopeptidase activity"/>
    <property type="evidence" value="ECO:0007669"/>
    <property type="project" value="UniProtKB-ARBA"/>
</dbReference>
<dbReference type="AlphaFoldDB" id="A0A5E8HAQ9"/>
<protein>
    <submittedName>
        <fullName evidence="3">CAAX protease self-immunity</fullName>
    </submittedName>
</protein>
<dbReference type="RefSeq" id="WP_015677815.1">
    <property type="nucleotide sequence ID" value="NZ_AOGX02000017.1"/>
</dbReference>
<keyword evidence="1" id="KW-1133">Transmembrane helix</keyword>
<feature type="transmembrane region" description="Helical" evidence="1">
    <location>
        <begin position="9"/>
        <end position="30"/>
    </location>
</feature>
<evidence type="ECO:0000313" key="3">
    <source>
        <dbReference type="EMBL" id="EOQ88551.1"/>
    </source>
</evidence>
<dbReference type="GO" id="GO:0006508">
    <property type="term" value="P:proteolysis"/>
    <property type="evidence" value="ECO:0007669"/>
    <property type="project" value="UniProtKB-KW"/>
</dbReference>
<name>A0A5E8HAQ9_9LEPT</name>
<feature type="transmembrane region" description="Helical" evidence="1">
    <location>
        <begin position="207"/>
        <end position="224"/>
    </location>
</feature>
<keyword evidence="3" id="KW-0378">Hydrolase</keyword>
<proteinExistence type="predicted"/>
<organism evidence="3 4">
    <name type="scientific">Leptospira yanagawae serovar Saopaulo str. Sao Paulo = ATCC 700523</name>
    <dbReference type="NCBI Taxonomy" id="1249483"/>
    <lineage>
        <taxon>Bacteria</taxon>
        <taxon>Pseudomonadati</taxon>
        <taxon>Spirochaetota</taxon>
        <taxon>Spirochaetia</taxon>
        <taxon>Leptospirales</taxon>
        <taxon>Leptospiraceae</taxon>
        <taxon>Leptospira</taxon>
    </lineage>
</organism>
<accession>A0A5E8HAQ9</accession>
<dbReference type="Proteomes" id="UP000013996">
    <property type="component" value="Unassembled WGS sequence"/>
</dbReference>
<reference evidence="3 4" key="1">
    <citation type="submission" date="2013-04" db="EMBL/GenBank/DDBJ databases">
        <authorList>
            <person name="Harkins D.M."/>
            <person name="Durkin A.S."/>
            <person name="Brinkac L.M."/>
            <person name="Haft D.H."/>
            <person name="Selengut J.D."/>
            <person name="Sanka R."/>
            <person name="DePew J."/>
            <person name="Purushe J."/>
            <person name="Hartskeerl R.A."/>
            <person name="Ahmed A."/>
            <person name="van der Linden H."/>
            <person name="Goris M.G.A."/>
            <person name="Vinetz J.M."/>
            <person name="Sutton G.G."/>
            <person name="Nierman W.C."/>
            <person name="Fouts D.E."/>
        </authorList>
    </citation>
    <scope>NUCLEOTIDE SEQUENCE [LARGE SCALE GENOMIC DNA]</scope>
    <source>
        <strain evidence="3 4">Sao Paulo</strain>
    </source>
</reference>
<keyword evidence="3" id="KW-0645">Protease</keyword>
<feature type="domain" description="CAAX prenyl protease 2/Lysostaphin resistance protein A-like" evidence="2">
    <location>
        <begin position="131"/>
        <end position="217"/>
    </location>
</feature>
<keyword evidence="1" id="KW-0812">Transmembrane</keyword>
<gene>
    <name evidence="3" type="ORF">LEP1GSC202_0366</name>
</gene>
<evidence type="ECO:0000259" key="2">
    <source>
        <dbReference type="Pfam" id="PF02517"/>
    </source>
</evidence>
<feature type="transmembrane region" description="Helical" evidence="1">
    <location>
        <begin position="80"/>
        <end position="100"/>
    </location>
</feature>
<dbReference type="GO" id="GO:0080120">
    <property type="term" value="P:CAAX-box protein maturation"/>
    <property type="evidence" value="ECO:0007669"/>
    <property type="project" value="UniProtKB-ARBA"/>
</dbReference>
<dbReference type="Pfam" id="PF02517">
    <property type="entry name" value="Rce1-like"/>
    <property type="match status" value="1"/>
</dbReference>
<dbReference type="OrthoDB" id="325928at2"/>
<evidence type="ECO:0000313" key="4">
    <source>
        <dbReference type="Proteomes" id="UP000013996"/>
    </source>
</evidence>
<evidence type="ECO:0000256" key="1">
    <source>
        <dbReference type="SAM" id="Phobius"/>
    </source>
</evidence>